<feature type="chain" id="PRO_5020794605" description="Lipoprotein" evidence="1">
    <location>
        <begin position="22"/>
        <end position="185"/>
    </location>
</feature>
<proteinExistence type="predicted"/>
<dbReference type="RefSeq" id="WP_132971142.1">
    <property type="nucleotide sequence ID" value="NZ_SMFX01000001.1"/>
</dbReference>
<keyword evidence="3" id="KW-1185">Reference proteome</keyword>
<reference evidence="2 3" key="1">
    <citation type="submission" date="2019-03" db="EMBL/GenBank/DDBJ databases">
        <title>Genomic Encyclopedia of Type Strains, Phase IV (KMG-IV): sequencing the most valuable type-strain genomes for metagenomic binning, comparative biology and taxonomic classification.</title>
        <authorList>
            <person name="Goeker M."/>
        </authorList>
    </citation>
    <scope>NUCLEOTIDE SEQUENCE [LARGE SCALE GENOMIC DNA]</scope>
    <source>
        <strain evidence="2 3">DSM 19610</strain>
    </source>
</reference>
<evidence type="ECO:0008006" key="4">
    <source>
        <dbReference type="Google" id="ProtNLM"/>
    </source>
</evidence>
<dbReference type="OrthoDB" id="5615280at2"/>
<dbReference type="AlphaFoldDB" id="A0A4R1HJ58"/>
<name>A0A4R1HJ58_9GAMM</name>
<accession>A0A4R1HJ58</accession>
<gene>
    <name evidence="2" type="ORF">DFR30_0475</name>
</gene>
<dbReference type="PROSITE" id="PS51257">
    <property type="entry name" value="PROKAR_LIPOPROTEIN"/>
    <property type="match status" value="1"/>
</dbReference>
<feature type="signal peptide" evidence="1">
    <location>
        <begin position="1"/>
        <end position="21"/>
    </location>
</feature>
<dbReference type="Proteomes" id="UP000295707">
    <property type="component" value="Unassembled WGS sequence"/>
</dbReference>
<evidence type="ECO:0000256" key="1">
    <source>
        <dbReference type="SAM" id="SignalP"/>
    </source>
</evidence>
<organism evidence="2 3">
    <name type="scientific">Thiogranum longum</name>
    <dbReference type="NCBI Taxonomy" id="1537524"/>
    <lineage>
        <taxon>Bacteria</taxon>
        <taxon>Pseudomonadati</taxon>
        <taxon>Pseudomonadota</taxon>
        <taxon>Gammaproteobacteria</taxon>
        <taxon>Chromatiales</taxon>
        <taxon>Ectothiorhodospiraceae</taxon>
        <taxon>Thiogranum</taxon>
    </lineage>
</organism>
<keyword evidence="1" id="KW-0732">Signal</keyword>
<protein>
    <recommendedName>
        <fullName evidence="4">Lipoprotein</fullName>
    </recommendedName>
</protein>
<evidence type="ECO:0000313" key="2">
    <source>
        <dbReference type="EMBL" id="TCK17252.1"/>
    </source>
</evidence>
<evidence type="ECO:0000313" key="3">
    <source>
        <dbReference type="Proteomes" id="UP000295707"/>
    </source>
</evidence>
<comment type="caution">
    <text evidence="2">The sequence shown here is derived from an EMBL/GenBank/DDBJ whole genome shotgun (WGS) entry which is preliminary data.</text>
</comment>
<dbReference type="EMBL" id="SMFX01000001">
    <property type="protein sequence ID" value="TCK17252.1"/>
    <property type="molecule type" value="Genomic_DNA"/>
</dbReference>
<sequence>MRIHALAVVAISLGLAACQSAGTGKPGYFSNPVEVGTALEVVEVLRVPAGSARVYLQGGEVSRYEHIDQYQPFCYFLMHKPSPVARDIRPATFNVRSVELREQDVRLATPLRVAHRGVFGSGDGPGVIAFETHMLLDITGQADPERLVCSGAFAPPMEAAPVRLDEMRQALGKKVVVRAPGSAGS</sequence>